<dbReference type="Pfam" id="PF03446">
    <property type="entry name" value="NAD_binding_2"/>
    <property type="match status" value="1"/>
</dbReference>
<comment type="similarity">
    <text evidence="1">Belongs to the HIBADH-related family.</text>
</comment>
<dbReference type="RefSeq" id="WP_191693005.1">
    <property type="nucleotide sequence ID" value="NZ_JACSQN010000002.1"/>
</dbReference>
<evidence type="ECO:0000259" key="5">
    <source>
        <dbReference type="Pfam" id="PF14833"/>
    </source>
</evidence>
<keyword evidence="2" id="KW-0560">Oxidoreductase</keyword>
<feature type="domain" description="3-hydroxyisobutyrate dehydrogenase-like NAD-binding" evidence="5">
    <location>
        <begin position="166"/>
        <end position="284"/>
    </location>
</feature>
<gene>
    <name evidence="6" type="ORF">H9649_02085</name>
</gene>
<sequence length="289" mass="31291">MDKRKIAFIGIGVMGKSIVKHLLKADHEVTVFTRTKEKAEMLVNNGATWADSVAKAVKNAEIVITMVGYPSDVEEVYYADGILDHAAEGAILIDMTTSSPALAKRIYADAKSKRLFSLDAPVSGGDVGAQNGTLSIMCGGDQATFEKMEFLFKVFGSQIIYQGDAGAGQHTKMCNQIAIATNMIGVCEALAYGREAGLDLDTVLQSISSGAAGSWSLSNLAPRMIKEDFEPGFYVKHFLKDMDIALAEAEIMKLPLPGLQMARDLYNRLSEEGFGDKGTQVLYKQLTEK</sequence>
<dbReference type="Gene3D" id="3.40.50.720">
    <property type="entry name" value="NAD(P)-binding Rossmann-like Domain"/>
    <property type="match status" value="1"/>
</dbReference>
<dbReference type="InterPro" id="IPR013328">
    <property type="entry name" value="6PGD_dom2"/>
</dbReference>
<comment type="caution">
    <text evidence="6">The sequence shown here is derived from an EMBL/GenBank/DDBJ whole genome shotgun (WGS) entry which is preliminary data.</text>
</comment>
<evidence type="ECO:0000313" key="6">
    <source>
        <dbReference type="EMBL" id="MBD7983355.1"/>
    </source>
</evidence>
<dbReference type="InterPro" id="IPR029154">
    <property type="entry name" value="HIBADH-like_NADP-bd"/>
</dbReference>
<dbReference type="SUPFAM" id="SSF51735">
    <property type="entry name" value="NAD(P)-binding Rossmann-fold domains"/>
    <property type="match status" value="1"/>
</dbReference>
<dbReference type="Gene3D" id="1.10.1040.10">
    <property type="entry name" value="N-(1-d-carboxylethyl)-l-norvaline Dehydrogenase, domain 2"/>
    <property type="match status" value="1"/>
</dbReference>
<dbReference type="Pfam" id="PF14833">
    <property type="entry name" value="NAD_binding_11"/>
    <property type="match status" value="1"/>
</dbReference>
<evidence type="ECO:0000313" key="7">
    <source>
        <dbReference type="Proteomes" id="UP000626786"/>
    </source>
</evidence>
<evidence type="ECO:0000256" key="2">
    <source>
        <dbReference type="ARBA" id="ARBA00023002"/>
    </source>
</evidence>
<dbReference type="EMBL" id="JACSQN010000002">
    <property type="protein sequence ID" value="MBD7983355.1"/>
    <property type="molecule type" value="Genomic_DNA"/>
</dbReference>
<proteinExistence type="inferred from homology"/>
<keyword evidence="3" id="KW-0520">NAD</keyword>
<feature type="domain" description="6-phosphogluconate dehydrogenase NADP-binding" evidence="4">
    <location>
        <begin position="5"/>
        <end position="163"/>
    </location>
</feature>
<organism evidence="6 7">
    <name type="scientific">Sporosarcina quadrami</name>
    <dbReference type="NCBI Taxonomy" id="2762234"/>
    <lineage>
        <taxon>Bacteria</taxon>
        <taxon>Bacillati</taxon>
        <taxon>Bacillota</taxon>
        <taxon>Bacilli</taxon>
        <taxon>Bacillales</taxon>
        <taxon>Caryophanaceae</taxon>
        <taxon>Sporosarcina</taxon>
    </lineage>
</organism>
<dbReference type="InterPro" id="IPR036291">
    <property type="entry name" value="NAD(P)-bd_dom_sf"/>
</dbReference>
<keyword evidence="7" id="KW-1185">Reference proteome</keyword>
<accession>A0ABR8U6D1</accession>
<name>A0ABR8U6D1_9BACL</name>
<dbReference type="PANTHER" id="PTHR43060">
    <property type="entry name" value="3-HYDROXYISOBUTYRATE DEHYDROGENASE-LIKE 1, MITOCHONDRIAL-RELATED"/>
    <property type="match status" value="1"/>
</dbReference>
<evidence type="ECO:0000256" key="1">
    <source>
        <dbReference type="ARBA" id="ARBA00009080"/>
    </source>
</evidence>
<dbReference type="PIRSF" id="PIRSF000103">
    <property type="entry name" value="HIBADH"/>
    <property type="match status" value="1"/>
</dbReference>
<dbReference type="SUPFAM" id="SSF48179">
    <property type="entry name" value="6-phosphogluconate dehydrogenase C-terminal domain-like"/>
    <property type="match status" value="1"/>
</dbReference>
<reference evidence="6 7" key="1">
    <citation type="submission" date="2020-08" db="EMBL/GenBank/DDBJ databases">
        <title>A Genomic Blueprint of the Chicken Gut Microbiome.</title>
        <authorList>
            <person name="Gilroy R."/>
            <person name="Ravi A."/>
            <person name="Getino M."/>
            <person name="Pursley I."/>
            <person name="Horton D.L."/>
            <person name="Alikhan N.-F."/>
            <person name="Baker D."/>
            <person name="Gharbi K."/>
            <person name="Hall N."/>
            <person name="Watson M."/>
            <person name="Adriaenssens E.M."/>
            <person name="Foster-Nyarko E."/>
            <person name="Jarju S."/>
            <person name="Secka A."/>
            <person name="Antonio M."/>
            <person name="Oren A."/>
            <person name="Chaudhuri R."/>
            <person name="La Ragione R.M."/>
            <person name="Hildebrand F."/>
            <person name="Pallen M.J."/>
        </authorList>
    </citation>
    <scope>NUCLEOTIDE SEQUENCE [LARGE SCALE GENOMIC DNA]</scope>
    <source>
        <strain evidence="6 7">Sa2YVA2</strain>
    </source>
</reference>
<evidence type="ECO:0000256" key="3">
    <source>
        <dbReference type="ARBA" id="ARBA00023027"/>
    </source>
</evidence>
<dbReference type="InterPro" id="IPR008927">
    <property type="entry name" value="6-PGluconate_DH-like_C_sf"/>
</dbReference>
<evidence type="ECO:0000259" key="4">
    <source>
        <dbReference type="Pfam" id="PF03446"/>
    </source>
</evidence>
<dbReference type="InterPro" id="IPR006115">
    <property type="entry name" value="6PGDH_NADP-bd"/>
</dbReference>
<dbReference type="InterPro" id="IPR015815">
    <property type="entry name" value="HIBADH-related"/>
</dbReference>
<protein>
    <submittedName>
        <fullName evidence="6">NAD(P)-dependent oxidoreductase</fullName>
    </submittedName>
</protein>
<dbReference type="Proteomes" id="UP000626786">
    <property type="component" value="Unassembled WGS sequence"/>
</dbReference>
<dbReference type="PANTHER" id="PTHR43060:SF15">
    <property type="entry name" value="3-HYDROXYISOBUTYRATE DEHYDROGENASE-LIKE 1, MITOCHONDRIAL-RELATED"/>
    <property type="match status" value="1"/>
</dbReference>